<dbReference type="KEGG" id="marb:CJ263_19895"/>
<reference evidence="1 2" key="1">
    <citation type="submission" date="2017-08" db="EMBL/GenBank/DDBJ databases">
        <title>The complete genome sequence of Maribacter sp. B1, isolated from deep-sea sediment.</title>
        <authorList>
            <person name="Wu Y.-H."/>
            <person name="Cheng H."/>
            <person name="Xu X.-W."/>
        </authorList>
    </citation>
    <scope>NUCLEOTIDE SEQUENCE [LARGE SCALE GENOMIC DNA]</scope>
    <source>
        <strain evidence="1 2">B1</strain>
    </source>
</reference>
<dbReference type="RefSeq" id="WP_094998859.1">
    <property type="nucleotide sequence ID" value="NZ_BMJL01000011.1"/>
</dbReference>
<dbReference type="Proteomes" id="UP000215244">
    <property type="component" value="Chromosome"/>
</dbReference>
<accession>A0A223VA87</accession>
<sequence length="316" mass="36623">MFKKWLALEASIIFLAILFTGLESCKPKNDLENKEETKVDKTNAEMPKKKLSQEFKDYWYSGTAEITSYKLEQARYGEIREGKAVMIYVTEPFLKDKQVKADNSNPDNIPVLKLNATKKYLTGIYPYSIMTSTFYPIYYNQHAIKVSFSAQEWCGHVYAQLNNRDNFEVQSHSYFESEADQDLVLEKAILENELWNKIRISPEDLPQGSLMIIPSLEFTRLRHKELKAYSANAELKKNEEVYTYEINYPELERTLTINFSASFPYTIDSWTETFPSGFGSNAQLLTSKATKIKSINTPYWQQNGNKDLYLRDSLGL</sequence>
<keyword evidence="2" id="KW-1185">Reference proteome</keyword>
<evidence type="ECO:0000313" key="2">
    <source>
        <dbReference type="Proteomes" id="UP000215244"/>
    </source>
</evidence>
<proteinExistence type="predicted"/>
<name>A0A223VA87_9FLAO</name>
<dbReference type="AlphaFoldDB" id="A0A223VA87"/>
<dbReference type="OrthoDB" id="5496093at2"/>
<organism evidence="1 2">
    <name type="scientific">Maribacter cobaltidurans</name>
    <dbReference type="NCBI Taxonomy" id="1178778"/>
    <lineage>
        <taxon>Bacteria</taxon>
        <taxon>Pseudomonadati</taxon>
        <taxon>Bacteroidota</taxon>
        <taxon>Flavobacteriia</taxon>
        <taxon>Flavobacteriales</taxon>
        <taxon>Flavobacteriaceae</taxon>
        <taxon>Maribacter</taxon>
    </lineage>
</organism>
<protein>
    <submittedName>
        <fullName evidence="1">Septum formation inhibitor Maf</fullName>
    </submittedName>
</protein>
<gene>
    <name evidence="1" type="ORF">CJ263_19895</name>
</gene>
<dbReference type="EMBL" id="CP022957">
    <property type="protein sequence ID" value="ASV32303.1"/>
    <property type="molecule type" value="Genomic_DNA"/>
</dbReference>
<evidence type="ECO:0000313" key="1">
    <source>
        <dbReference type="EMBL" id="ASV32303.1"/>
    </source>
</evidence>